<keyword evidence="4" id="KW-1185">Reference proteome</keyword>
<protein>
    <submittedName>
        <fullName evidence="1">Uncharacterized protein</fullName>
    </submittedName>
</protein>
<dbReference type="RefSeq" id="WP_161646927.1">
    <property type="nucleotide sequence ID" value="NZ_CAWPJG010000001.1"/>
</dbReference>
<sequence length="203" mass="23241">MIPEELLEKMKQGASAKVKETLDAVYEVCKEQQERGINDFSIATIAKLGSKRGVPKAQSIRNKSGEKYKALIIAFADNSRAHKKTNRVSKSESDWIDEIPSPKHQLLARIMASELKELKQAMQEIVPPRQRIEIYDYKNSRQQDAVKLSDQEKRAIEYILSDAFKSKWHLTQNEYGEMVDEHGTPIFKTSTVDALRKALEYLS</sequence>
<dbReference type="InterPro" id="IPR048061">
    <property type="entry name" value="GmtX-like"/>
</dbReference>
<evidence type="ECO:0000313" key="2">
    <source>
        <dbReference type="EMBL" id="QJT38274.1"/>
    </source>
</evidence>
<dbReference type="Proteomes" id="UP000502657">
    <property type="component" value="Chromosome"/>
</dbReference>
<evidence type="ECO:0000313" key="1">
    <source>
        <dbReference type="EMBL" id="QJT23986.1"/>
    </source>
</evidence>
<organism evidence="1 3">
    <name type="scientific">Aeromonas media</name>
    <dbReference type="NCBI Taxonomy" id="651"/>
    <lineage>
        <taxon>Bacteria</taxon>
        <taxon>Pseudomonadati</taxon>
        <taxon>Pseudomonadota</taxon>
        <taxon>Gammaproteobacteria</taxon>
        <taxon>Aeromonadales</taxon>
        <taxon>Aeromonadaceae</taxon>
        <taxon>Aeromonas</taxon>
    </lineage>
</organism>
<gene>
    <name evidence="1" type="ORF">E4184_22985</name>
    <name evidence="2" type="ORF">E4188_06770</name>
</gene>
<dbReference type="AlphaFoldDB" id="A0A6M4YMZ4"/>
<name>A0A6M4YMZ4_AERME</name>
<proteinExistence type="predicted"/>
<dbReference type="EMBL" id="CP038448">
    <property type="protein sequence ID" value="QJT38274.1"/>
    <property type="molecule type" value="Genomic_DNA"/>
</dbReference>
<dbReference type="Proteomes" id="UP000501427">
    <property type="component" value="Chromosome"/>
</dbReference>
<dbReference type="NCBIfam" id="NF040692">
    <property type="entry name" value="recomb_assoc"/>
    <property type="match status" value="1"/>
</dbReference>
<reference evidence="3 4" key="1">
    <citation type="submission" date="2019-03" db="EMBL/GenBank/DDBJ databases">
        <title>Novel transposon Tn6433 accelerates the dissemination of tet(E) in Aeromonas from aerobic biofilm under oxytetracycline stress.</title>
        <authorList>
            <person name="Shi Y."/>
            <person name="Tian Z."/>
            <person name="Zhang Y."/>
            <person name="Zhang H."/>
            <person name="Yang M."/>
        </authorList>
    </citation>
    <scope>NUCLEOTIDE SEQUENCE [LARGE SCALE GENOMIC DNA]</scope>
    <source>
        <strain evidence="2 4">R50-22</strain>
        <strain evidence="1 3">T0.1-19</strain>
    </source>
</reference>
<evidence type="ECO:0000313" key="3">
    <source>
        <dbReference type="Proteomes" id="UP000501427"/>
    </source>
</evidence>
<evidence type="ECO:0000313" key="4">
    <source>
        <dbReference type="Proteomes" id="UP000502657"/>
    </source>
</evidence>
<dbReference type="EMBL" id="CP038441">
    <property type="protein sequence ID" value="QJT23986.1"/>
    <property type="molecule type" value="Genomic_DNA"/>
</dbReference>
<accession>A0A6M4YMZ4</accession>